<name>A0A6B0VR64_9EURY</name>
<dbReference type="PROSITE" id="PS00092">
    <property type="entry name" value="N6_MTASE"/>
    <property type="match status" value="1"/>
</dbReference>
<evidence type="ECO:0008006" key="3">
    <source>
        <dbReference type="Google" id="ProtNLM"/>
    </source>
</evidence>
<accession>A0A6B0VR64</accession>
<dbReference type="Proteomes" id="UP000434101">
    <property type="component" value="Unassembled WGS sequence"/>
</dbReference>
<dbReference type="InterPro" id="IPR029063">
    <property type="entry name" value="SAM-dependent_MTases_sf"/>
</dbReference>
<dbReference type="GO" id="GO:0003676">
    <property type="term" value="F:nucleic acid binding"/>
    <property type="evidence" value="ECO:0007669"/>
    <property type="project" value="InterPro"/>
</dbReference>
<reference evidence="1 2" key="1">
    <citation type="submission" date="2020-01" db="EMBL/GenBank/DDBJ databases">
        <title>Natronorubrum sp. JWXQ-INN 674 isolated from Inner Mongolia Autonomous Region of China.</title>
        <authorList>
            <person name="Xue Q."/>
        </authorList>
    </citation>
    <scope>NUCLEOTIDE SEQUENCE [LARGE SCALE GENOMIC DNA]</scope>
    <source>
        <strain evidence="1 2">JWXQ-INN-674</strain>
    </source>
</reference>
<dbReference type="Gene3D" id="3.40.50.150">
    <property type="entry name" value="Vaccinia Virus protein VP39"/>
    <property type="match status" value="1"/>
</dbReference>
<dbReference type="OrthoDB" id="201629at2157"/>
<comment type="caution">
    <text evidence="1">The sequence shown here is derived from an EMBL/GenBank/DDBJ whole genome shotgun (WGS) entry which is preliminary data.</text>
</comment>
<sequence length="174" mass="20093">MYVHNVGGREPDGSPTYIGPWTFSTKMVRDVVEEWIEGRVLNACAGKTELEHDAEIVRNDINPEMDADLNLDVTELGEHFEEESFDSVVFDPPFDQSQAKEHYSMHDTQRGPARRLLMRLVRPGGVFIECGWNDHGPALGYAEDWYREACHRYRRGPSYQPMFLTVDRRRTVFG</sequence>
<keyword evidence="2" id="KW-1185">Reference proteome</keyword>
<organism evidence="1 2">
    <name type="scientific">Natronorubrum halalkaliphilum</name>
    <dbReference type="NCBI Taxonomy" id="2691917"/>
    <lineage>
        <taxon>Archaea</taxon>
        <taxon>Methanobacteriati</taxon>
        <taxon>Methanobacteriota</taxon>
        <taxon>Stenosarchaea group</taxon>
        <taxon>Halobacteria</taxon>
        <taxon>Halobacteriales</taxon>
        <taxon>Natrialbaceae</taxon>
        <taxon>Natronorubrum</taxon>
    </lineage>
</organism>
<dbReference type="InterPro" id="IPR002052">
    <property type="entry name" value="DNA_methylase_N6_adenine_CS"/>
</dbReference>
<dbReference type="SUPFAM" id="SSF53335">
    <property type="entry name" value="S-adenosyl-L-methionine-dependent methyltransferases"/>
    <property type="match status" value="1"/>
</dbReference>
<dbReference type="EMBL" id="WUYX01000053">
    <property type="protein sequence ID" value="MXV63496.1"/>
    <property type="molecule type" value="Genomic_DNA"/>
</dbReference>
<evidence type="ECO:0000313" key="1">
    <source>
        <dbReference type="EMBL" id="MXV63496.1"/>
    </source>
</evidence>
<gene>
    <name evidence="1" type="ORF">GS429_15820</name>
</gene>
<proteinExistence type="predicted"/>
<evidence type="ECO:0000313" key="2">
    <source>
        <dbReference type="Proteomes" id="UP000434101"/>
    </source>
</evidence>
<protein>
    <recommendedName>
        <fullName evidence="3">Class I SAM-dependent methyltransferase</fullName>
    </recommendedName>
</protein>
<dbReference type="AlphaFoldDB" id="A0A6B0VR64"/>
<dbReference type="GO" id="GO:0032259">
    <property type="term" value="P:methylation"/>
    <property type="evidence" value="ECO:0007669"/>
    <property type="project" value="InterPro"/>
</dbReference>
<dbReference type="GO" id="GO:0008168">
    <property type="term" value="F:methyltransferase activity"/>
    <property type="evidence" value="ECO:0007669"/>
    <property type="project" value="InterPro"/>
</dbReference>